<gene>
    <name evidence="2" type="ORF">GQ607_006268</name>
</gene>
<feature type="region of interest" description="Disordered" evidence="1">
    <location>
        <begin position="1"/>
        <end position="27"/>
    </location>
</feature>
<comment type="caution">
    <text evidence="2">The sequence shown here is derived from an EMBL/GenBank/DDBJ whole genome shotgun (WGS) entry which is preliminary data.</text>
</comment>
<protein>
    <submittedName>
        <fullName evidence="2">Uncharacterized protein</fullName>
    </submittedName>
</protein>
<dbReference type="EMBL" id="WOWK01000030">
    <property type="protein sequence ID" value="KAF0326368.1"/>
    <property type="molecule type" value="Genomic_DNA"/>
</dbReference>
<sequence length="293" mass="32211">MKVSANLPSSRVHSTPRAGTAKEGPSQCVGIHPSPAAVCSRVLYTSQGPQGTFNHIPLPASRRRRPAGHPFCSPHSQGDQKRVNRTRGGMACSLRGKGAGVLVVESERLRNFMPQGGIHQWQPQAGEVCGFRSRSRARGLPAGQGRTKYTQRALAIWRGPGHGRSRLLGWADTNGDHGWFYRTGSGKRSPFFGHSVKARQHSGRRRRRRRRGSVRNPCRAGRGTDQTWCVSLRTRTGLRRTVRGGMVDACPVDGSDPGTDLRVHGSAGLRNKRGDVKQERWAAEGGDGWWWYG</sequence>
<reference evidence="2 3" key="1">
    <citation type="submission" date="2019-12" db="EMBL/GenBank/DDBJ databases">
        <title>A genome sequence resource for the geographically widespread anthracnose pathogen Colletotrichum asianum.</title>
        <authorList>
            <person name="Meng Y."/>
        </authorList>
    </citation>
    <scope>NUCLEOTIDE SEQUENCE [LARGE SCALE GENOMIC DNA]</scope>
    <source>
        <strain evidence="2 3">ICMP 18580</strain>
    </source>
</reference>
<feature type="region of interest" description="Disordered" evidence="1">
    <location>
        <begin position="62"/>
        <end position="83"/>
    </location>
</feature>
<dbReference type="AlphaFoldDB" id="A0A8H3WE90"/>
<organism evidence="2 3">
    <name type="scientific">Colletotrichum asianum</name>
    <dbReference type="NCBI Taxonomy" id="702518"/>
    <lineage>
        <taxon>Eukaryota</taxon>
        <taxon>Fungi</taxon>
        <taxon>Dikarya</taxon>
        <taxon>Ascomycota</taxon>
        <taxon>Pezizomycotina</taxon>
        <taxon>Sordariomycetes</taxon>
        <taxon>Hypocreomycetidae</taxon>
        <taxon>Glomerellales</taxon>
        <taxon>Glomerellaceae</taxon>
        <taxon>Colletotrichum</taxon>
        <taxon>Colletotrichum gloeosporioides species complex</taxon>
    </lineage>
</organism>
<evidence type="ECO:0000256" key="1">
    <source>
        <dbReference type="SAM" id="MobiDB-lite"/>
    </source>
</evidence>
<keyword evidence="3" id="KW-1185">Reference proteome</keyword>
<accession>A0A8H3WE90</accession>
<proteinExistence type="predicted"/>
<name>A0A8H3WE90_9PEZI</name>
<feature type="compositionally biased region" description="Polar residues" evidence="1">
    <location>
        <begin position="1"/>
        <end position="13"/>
    </location>
</feature>
<feature type="region of interest" description="Disordered" evidence="1">
    <location>
        <begin position="191"/>
        <end position="222"/>
    </location>
</feature>
<evidence type="ECO:0000313" key="2">
    <source>
        <dbReference type="EMBL" id="KAF0326368.1"/>
    </source>
</evidence>
<dbReference type="Proteomes" id="UP000434172">
    <property type="component" value="Unassembled WGS sequence"/>
</dbReference>
<dbReference type="OrthoDB" id="10650572at2759"/>
<feature type="compositionally biased region" description="Basic residues" evidence="1">
    <location>
        <begin position="196"/>
        <end position="213"/>
    </location>
</feature>
<evidence type="ECO:0000313" key="3">
    <source>
        <dbReference type="Proteomes" id="UP000434172"/>
    </source>
</evidence>